<feature type="compositionally biased region" description="Polar residues" evidence="1">
    <location>
        <begin position="273"/>
        <end position="299"/>
    </location>
</feature>
<evidence type="ECO:0000313" key="3">
    <source>
        <dbReference type="Proteomes" id="UP000030645"/>
    </source>
</evidence>
<protein>
    <submittedName>
        <fullName evidence="2">Uncharacterized protein</fullName>
    </submittedName>
</protein>
<evidence type="ECO:0000313" key="2">
    <source>
        <dbReference type="EMBL" id="EXC35370.1"/>
    </source>
</evidence>
<feature type="region of interest" description="Disordered" evidence="1">
    <location>
        <begin position="262"/>
        <end position="401"/>
    </location>
</feature>
<name>W9T0U3_9ROSA</name>
<proteinExistence type="predicted"/>
<accession>W9T0U3</accession>
<dbReference type="Proteomes" id="UP000030645">
    <property type="component" value="Unassembled WGS sequence"/>
</dbReference>
<evidence type="ECO:0000256" key="1">
    <source>
        <dbReference type="SAM" id="MobiDB-lite"/>
    </source>
</evidence>
<dbReference type="AlphaFoldDB" id="W9T0U3"/>
<sequence length="551" mass="62633">MPLLLFRTWMEMDEEGDAIVTEEFCCFLSLFVSGLSEWNEALNMEGDQVQMQSDLLALRQLYGLLQNIIGFGIPNISLENVGKLLDKKALQLLKNLLDDARQRLSKTSTAISQDRVVYSEVSKLRFSSNKKNQCQSRDPCDQKKPEFRIGNCSNDLSSSSCSTSLMMDKKLLSEFSKEVTDAIFEIDSRVLALQNLMMNTPAKNYNNSLTSETIFKEEKSFNYDETLSRQASHQPSQYFDIYKPRNRLESVSRHGTSYVHGLRVPLSQDQDDSAGTSWPSFGINQNNNPTARKASSATRRITRSGDYHHKIITRPTLLMDQQANQSRSNIVLSSDPSSSSESETKSNNSIASPTRSSTSSSSVRSSSSDDEQTQSSSSYSRSHIRINPIFSRRERDNSEKGIGRLRRIKNKLGLIFHHHHHHHHHHRGNNRKLLQRIFHAKNNNNNIKAHIGGVKDRKGTRKSVVKSSTDRKNVRHFHALVEGLMQHVGGRRRRRRVKKAGTGKLGEPKKRLGKGIGWWQRFGGRGGVKMVNRRGRVRVIRFANKTPKLKM</sequence>
<dbReference type="EMBL" id="KE346358">
    <property type="protein sequence ID" value="EXC35370.1"/>
    <property type="molecule type" value="Genomic_DNA"/>
</dbReference>
<feature type="compositionally biased region" description="Basic and acidic residues" evidence="1">
    <location>
        <begin position="391"/>
        <end position="401"/>
    </location>
</feature>
<reference evidence="3" key="1">
    <citation type="submission" date="2013-01" db="EMBL/GenBank/DDBJ databases">
        <title>Draft Genome Sequence of a Mulberry Tree, Morus notabilis C.K. Schneid.</title>
        <authorList>
            <person name="He N."/>
            <person name="Zhao S."/>
        </authorList>
    </citation>
    <scope>NUCLEOTIDE SEQUENCE</scope>
</reference>
<organism evidence="2 3">
    <name type="scientific">Morus notabilis</name>
    <dbReference type="NCBI Taxonomy" id="981085"/>
    <lineage>
        <taxon>Eukaryota</taxon>
        <taxon>Viridiplantae</taxon>
        <taxon>Streptophyta</taxon>
        <taxon>Embryophyta</taxon>
        <taxon>Tracheophyta</taxon>
        <taxon>Spermatophyta</taxon>
        <taxon>Magnoliopsida</taxon>
        <taxon>eudicotyledons</taxon>
        <taxon>Gunneridae</taxon>
        <taxon>Pentapetalae</taxon>
        <taxon>rosids</taxon>
        <taxon>fabids</taxon>
        <taxon>Rosales</taxon>
        <taxon>Moraceae</taxon>
        <taxon>Moreae</taxon>
        <taxon>Morus</taxon>
    </lineage>
</organism>
<keyword evidence="3" id="KW-1185">Reference proteome</keyword>
<feature type="compositionally biased region" description="Low complexity" evidence="1">
    <location>
        <begin position="328"/>
        <end position="366"/>
    </location>
</feature>
<gene>
    <name evidence="2" type="ORF">L484_026695</name>
</gene>